<dbReference type="InterPro" id="IPR001304">
    <property type="entry name" value="C-type_lectin-like"/>
</dbReference>
<dbReference type="CDD" id="cd03590">
    <property type="entry name" value="CLECT_DC-SIGN_like"/>
    <property type="match status" value="1"/>
</dbReference>
<dbReference type="AlphaFoldDB" id="A0A3P9LF84"/>
<evidence type="ECO:0000259" key="3">
    <source>
        <dbReference type="PROSITE" id="PS50041"/>
    </source>
</evidence>
<dbReference type="Pfam" id="PF00059">
    <property type="entry name" value="Lectin_C"/>
    <property type="match status" value="1"/>
</dbReference>
<proteinExistence type="predicted"/>
<protein>
    <recommendedName>
        <fullName evidence="3">C-type lectin domain-containing protein</fullName>
    </recommendedName>
</protein>
<name>A0A3P9LF84_ORYLA</name>
<evidence type="ECO:0000256" key="1">
    <source>
        <dbReference type="ARBA" id="ARBA00022734"/>
    </source>
</evidence>
<evidence type="ECO:0000313" key="4">
    <source>
        <dbReference type="Ensembl" id="ENSORLP00020019253.1"/>
    </source>
</evidence>
<dbReference type="Proteomes" id="UP000265180">
    <property type="component" value="Chromosome 1"/>
</dbReference>
<dbReference type="InterPro" id="IPR016187">
    <property type="entry name" value="CTDL_fold"/>
</dbReference>
<reference evidence="4" key="4">
    <citation type="submission" date="2025-09" db="UniProtKB">
        <authorList>
            <consortium name="Ensembl"/>
        </authorList>
    </citation>
    <scope>IDENTIFICATION</scope>
    <source>
        <strain evidence="4">HNI</strain>
    </source>
</reference>
<feature type="transmembrane region" description="Helical" evidence="2">
    <location>
        <begin position="9"/>
        <end position="33"/>
    </location>
</feature>
<dbReference type="InterPro" id="IPR033989">
    <property type="entry name" value="CD209-like_CTLD"/>
</dbReference>
<keyword evidence="2" id="KW-0472">Membrane</keyword>
<reference evidence="4 5" key="2">
    <citation type="submission" date="2017-04" db="EMBL/GenBank/DDBJ databases">
        <title>CpG methylation of centromeres and impact of large insertions on vertebrate speciation.</title>
        <authorList>
            <person name="Ichikawa K."/>
            <person name="Yoshimura J."/>
            <person name="Morishita S."/>
        </authorList>
    </citation>
    <scope>NUCLEOTIDE SEQUENCE</scope>
    <source>
        <strain evidence="4 5">HNI</strain>
    </source>
</reference>
<dbReference type="Ensembl" id="ENSORLT00020028326.1">
    <property type="protein sequence ID" value="ENSORLP00020019253.1"/>
    <property type="gene ID" value="ENSORLG00020000595.1"/>
</dbReference>
<organism evidence="4 5">
    <name type="scientific">Oryzias latipes</name>
    <name type="common">Japanese rice fish</name>
    <name type="synonym">Japanese killifish</name>
    <dbReference type="NCBI Taxonomy" id="8090"/>
    <lineage>
        <taxon>Eukaryota</taxon>
        <taxon>Metazoa</taxon>
        <taxon>Chordata</taxon>
        <taxon>Craniata</taxon>
        <taxon>Vertebrata</taxon>
        <taxon>Euteleostomi</taxon>
        <taxon>Actinopterygii</taxon>
        <taxon>Neopterygii</taxon>
        <taxon>Teleostei</taxon>
        <taxon>Neoteleostei</taxon>
        <taxon>Acanthomorphata</taxon>
        <taxon>Ovalentaria</taxon>
        <taxon>Atherinomorphae</taxon>
        <taxon>Beloniformes</taxon>
        <taxon>Adrianichthyidae</taxon>
        <taxon>Oryziinae</taxon>
        <taxon>Oryzias</taxon>
    </lineage>
</organism>
<keyword evidence="2" id="KW-1133">Transmembrane helix</keyword>
<dbReference type="InterPro" id="IPR016186">
    <property type="entry name" value="C-type_lectin-like/link_sf"/>
</dbReference>
<sequence>MFYCFYQYVYLFILIFIQFYFRCFLSWILSLWVGCCSATVALDGDLHHCFAVVERSLHFPAFVTVSVPFISCLVVVSTEYQDEEWQSFNGHLYYVSTTTADWQTSRDDCLSKGADLVVINDNEENVRQISNKNSSWIGLYKGDTWTWVDGSILSPSVSYWGPGEPNNVGNREDRAEIGKFGHIVNSWNDEPGSTRNYWICEAAYV</sequence>
<feature type="domain" description="C-type lectin" evidence="3">
    <location>
        <begin position="88"/>
        <end position="201"/>
    </location>
</feature>
<dbReference type="SUPFAM" id="SSF56436">
    <property type="entry name" value="C-type lectin-like"/>
    <property type="match status" value="1"/>
</dbReference>
<evidence type="ECO:0000256" key="2">
    <source>
        <dbReference type="SAM" id="Phobius"/>
    </source>
</evidence>
<dbReference type="Gene3D" id="3.10.100.10">
    <property type="entry name" value="Mannose-Binding Protein A, subunit A"/>
    <property type="match status" value="1"/>
</dbReference>
<dbReference type="GO" id="GO:0030246">
    <property type="term" value="F:carbohydrate binding"/>
    <property type="evidence" value="ECO:0007669"/>
    <property type="project" value="UniProtKB-KW"/>
</dbReference>
<reference key="1">
    <citation type="journal article" date="2007" name="Nature">
        <title>The medaka draft genome and insights into vertebrate genome evolution.</title>
        <authorList>
            <person name="Kasahara M."/>
            <person name="Naruse K."/>
            <person name="Sasaki S."/>
            <person name="Nakatani Y."/>
            <person name="Qu W."/>
            <person name="Ahsan B."/>
            <person name="Yamada T."/>
            <person name="Nagayasu Y."/>
            <person name="Doi K."/>
            <person name="Kasai Y."/>
            <person name="Jindo T."/>
            <person name="Kobayashi D."/>
            <person name="Shimada A."/>
            <person name="Toyoda A."/>
            <person name="Kuroki Y."/>
            <person name="Fujiyama A."/>
            <person name="Sasaki T."/>
            <person name="Shimizu A."/>
            <person name="Asakawa S."/>
            <person name="Shimizu N."/>
            <person name="Hashimoto S."/>
            <person name="Yang J."/>
            <person name="Lee Y."/>
            <person name="Matsushima K."/>
            <person name="Sugano S."/>
            <person name="Sakaizumi M."/>
            <person name="Narita T."/>
            <person name="Ohishi K."/>
            <person name="Haga S."/>
            <person name="Ohta F."/>
            <person name="Nomoto H."/>
            <person name="Nogata K."/>
            <person name="Morishita T."/>
            <person name="Endo T."/>
            <person name="Shin-I T."/>
            <person name="Takeda H."/>
            <person name="Morishita S."/>
            <person name="Kohara Y."/>
        </authorList>
    </citation>
    <scope>NUCLEOTIDE SEQUENCE [LARGE SCALE GENOMIC DNA]</scope>
    <source>
        <strain>Hd-rR</strain>
    </source>
</reference>
<keyword evidence="2" id="KW-0812">Transmembrane</keyword>
<keyword evidence="1" id="KW-0430">Lectin</keyword>
<dbReference type="PROSITE" id="PS50041">
    <property type="entry name" value="C_TYPE_LECTIN_2"/>
    <property type="match status" value="1"/>
</dbReference>
<dbReference type="PANTHER" id="PTHR22803">
    <property type="entry name" value="MANNOSE, PHOSPHOLIPASE, LECTIN RECEPTOR RELATED"/>
    <property type="match status" value="1"/>
</dbReference>
<reference evidence="4" key="3">
    <citation type="submission" date="2025-08" db="UniProtKB">
        <authorList>
            <consortium name="Ensembl"/>
        </authorList>
    </citation>
    <scope>IDENTIFICATION</scope>
    <source>
        <strain evidence="4">HNI</strain>
    </source>
</reference>
<evidence type="ECO:0000313" key="5">
    <source>
        <dbReference type="Proteomes" id="UP000265180"/>
    </source>
</evidence>
<accession>A0A3P9LF84</accession>
<dbReference type="InterPro" id="IPR050111">
    <property type="entry name" value="C-type_lectin/snaclec_domain"/>
</dbReference>
<dbReference type="SMART" id="SM00034">
    <property type="entry name" value="CLECT"/>
    <property type="match status" value="1"/>
</dbReference>